<dbReference type="InterPro" id="IPR013766">
    <property type="entry name" value="Thioredoxin_domain"/>
</dbReference>
<dbReference type="STRING" id="574566.I0Z8P6"/>
<accession>I0Z8P6</accession>
<dbReference type="RefSeq" id="XP_005651559.1">
    <property type="nucleotide sequence ID" value="XM_005651502.1"/>
</dbReference>
<sequence>MEGPSGSAGLFDHSNVIKLDSSTFKEKVADGRVYFIKFFAPWCGHCKKLAPTWSQLADNYKNSKDVVIAQVDCTSAKDVCEKAEAAEHWRLSSLMWTGQ</sequence>
<dbReference type="PANTHER" id="PTHR45672">
    <property type="entry name" value="PROTEIN DISULFIDE-ISOMERASE C17H9.14C-RELATED"/>
    <property type="match status" value="1"/>
</dbReference>
<proteinExistence type="inferred from homology"/>
<dbReference type="PANTHER" id="PTHR45672:SF3">
    <property type="entry name" value="THIOREDOXIN DOMAIN-CONTAINING PROTEIN 5"/>
    <property type="match status" value="1"/>
</dbReference>
<reference evidence="4 5" key="1">
    <citation type="journal article" date="2012" name="Genome Biol.">
        <title>The genome of the polar eukaryotic microalga coccomyxa subellipsoidea reveals traits of cold adaptation.</title>
        <authorList>
            <person name="Blanc G."/>
            <person name="Agarkova I."/>
            <person name="Grimwood J."/>
            <person name="Kuo A."/>
            <person name="Brueggeman A."/>
            <person name="Dunigan D."/>
            <person name="Gurnon J."/>
            <person name="Ladunga I."/>
            <person name="Lindquist E."/>
            <person name="Lucas S."/>
            <person name="Pangilinan J."/>
            <person name="Proschold T."/>
            <person name="Salamov A."/>
            <person name="Schmutz J."/>
            <person name="Weeks D."/>
            <person name="Yamada T."/>
            <person name="Claverie J.M."/>
            <person name="Grigoriev I."/>
            <person name="Van Etten J."/>
            <person name="Lomsadze A."/>
            <person name="Borodovsky M."/>
        </authorList>
    </citation>
    <scope>NUCLEOTIDE SEQUENCE [LARGE SCALE GENOMIC DNA]</scope>
    <source>
        <strain evidence="4 5">C-169</strain>
    </source>
</reference>
<keyword evidence="5" id="KW-1185">Reference proteome</keyword>
<evidence type="ECO:0000313" key="4">
    <source>
        <dbReference type="EMBL" id="EIE27015.1"/>
    </source>
</evidence>
<name>I0Z8P6_COCSC</name>
<gene>
    <name evidence="4" type="ORF">COCSUDRAFT_83574</name>
</gene>
<dbReference type="eggNOG" id="KOG0191">
    <property type="taxonomic scope" value="Eukaryota"/>
</dbReference>
<dbReference type="Pfam" id="PF00085">
    <property type="entry name" value="Thioredoxin"/>
    <property type="match status" value="1"/>
</dbReference>
<dbReference type="EMBL" id="AGSI01000002">
    <property type="protein sequence ID" value="EIE27015.1"/>
    <property type="molecule type" value="Genomic_DNA"/>
</dbReference>
<organism evidence="4 5">
    <name type="scientific">Coccomyxa subellipsoidea (strain C-169)</name>
    <name type="common">Green microalga</name>
    <dbReference type="NCBI Taxonomy" id="574566"/>
    <lineage>
        <taxon>Eukaryota</taxon>
        <taxon>Viridiplantae</taxon>
        <taxon>Chlorophyta</taxon>
        <taxon>core chlorophytes</taxon>
        <taxon>Trebouxiophyceae</taxon>
        <taxon>Trebouxiophyceae incertae sedis</taxon>
        <taxon>Coccomyxaceae</taxon>
        <taxon>Coccomyxa</taxon>
        <taxon>Coccomyxa subellipsoidea</taxon>
    </lineage>
</organism>
<evidence type="ECO:0000259" key="3">
    <source>
        <dbReference type="PROSITE" id="PS51352"/>
    </source>
</evidence>
<dbReference type="AlphaFoldDB" id="I0Z8P6"/>
<evidence type="ECO:0000256" key="1">
    <source>
        <dbReference type="ARBA" id="ARBA00006347"/>
    </source>
</evidence>
<dbReference type="GO" id="GO:0005783">
    <property type="term" value="C:endoplasmic reticulum"/>
    <property type="evidence" value="ECO:0007669"/>
    <property type="project" value="TreeGrafter"/>
</dbReference>
<evidence type="ECO:0000313" key="5">
    <source>
        <dbReference type="Proteomes" id="UP000007264"/>
    </source>
</evidence>
<comment type="similarity">
    <text evidence="1">Belongs to the protein disulfide isomerase family.</text>
</comment>
<dbReference type="KEGG" id="csl:COCSUDRAFT_83574"/>
<dbReference type="InterPro" id="IPR017937">
    <property type="entry name" value="Thioredoxin_CS"/>
</dbReference>
<dbReference type="OrthoDB" id="72053at2759"/>
<dbReference type="PROSITE" id="PS00194">
    <property type="entry name" value="THIOREDOXIN_1"/>
    <property type="match status" value="1"/>
</dbReference>
<dbReference type="GO" id="GO:0006457">
    <property type="term" value="P:protein folding"/>
    <property type="evidence" value="ECO:0007669"/>
    <property type="project" value="TreeGrafter"/>
</dbReference>
<feature type="domain" description="Thioredoxin" evidence="3">
    <location>
        <begin position="1"/>
        <end position="99"/>
    </location>
</feature>
<dbReference type="SUPFAM" id="SSF52833">
    <property type="entry name" value="Thioredoxin-like"/>
    <property type="match status" value="1"/>
</dbReference>
<dbReference type="CDD" id="cd02961">
    <property type="entry name" value="PDI_a_family"/>
    <property type="match status" value="1"/>
</dbReference>
<dbReference type="GeneID" id="17044486"/>
<evidence type="ECO:0000256" key="2">
    <source>
        <dbReference type="ARBA" id="ARBA00022729"/>
    </source>
</evidence>
<dbReference type="InterPro" id="IPR036249">
    <property type="entry name" value="Thioredoxin-like_sf"/>
</dbReference>
<dbReference type="PROSITE" id="PS51352">
    <property type="entry name" value="THIOREDOXIN_2"/>
    <property type="match status" value="1"/>
</dbReference>
<protein>
    <recommendedName>
        <fullName evidence="3">Thioredoxin domain-containing protein</fullName>
    </recommendedName>
</protein>
<dbReference type="InterPro" id="IPR051063">
    <property type="entry name" value="PDI"/>
</dbReference>
<comment type="caution">
    <text evidence="4">The sequence shown here is derived from an EMBL/GenBank/DDBJ whole genome shotgun (WGS) entry which is preliminary data.</text>
</comment>
<keyword evidence="2" id="KW-0732">Signal</keyword>
<dbReference type="Gene3D" id="3.40.30.10">
    <property type="entry name" value="Glutaredoxin"/>
    <property type="match status" value="1"/>
</dbReference>
<dbReference type="GO" id="GO:0003756">
    <property type="term" value="F:protein disulfide isomerase activity"/>
    <property type="evidence" value="ECO:0007669"/>
    <property type="project" value="TreeGrafter"/>
</dbReference>
<dbReference type="Proteomes" id="UP000007264">
    <property type="component" value="Unassembled WGS sequence"/>
</dbReference>